<protein>
    <submittedName>
        <fullName evidence="1">Uncharacterized protein</fullName>
    </submittedName>
</protein>
<sequence>MQVSDMRALKTLYSHHLRNLTSRKPPSHISCNNKPPQNPNSPFRKPFHSTAHRRSSEPNPTNTWINSNSLDNNANNAGSRPGKTNRTVSTVYDPVSGRLVTRRGPKPGSEDREAESSDKSDEDDYTERTYGSVVRRENLGRGGDKGLGLGVWNVNGNNVDVSKERSYGTVRRENLGEGGEKGLGVASGYGNRKKGGKNKVAWVCSSCGHSDGQWWGTCRACSSMGTVVKFVEGVYDGGKTSGFEVSENVMRTWLPNQGTETVPLRLTDVNRGVNQTEWRIPLPSLFGAEVARVLGGGLVPGSLVLVGGDPGVGKSTLLLQIAAIIAEGQAFGQPASVIYVSGEESVEQIGNRADRMMIQTEELFLYSSTDIEDVFEKIQHLSPRALVIDSIQTVYLKGVTGSAGGLQQVKECTSALLRFAKKTNIPVLLIGHVTKTGDIAGPRVLEHIVDVVLYMEGEKLSSHRLLRSVKNRYGSTDELGVFEMSQLGLQAVSNPSEMFLSEQQSDSEVLAGLAVAAMMDGSRTFLIEIQALCVSGSSFSRQINGVQASRADMIISVLKKQAGLKLQENVGIYLNVVSGVMLQETAGDLAIAAAICSSFLEFPIPNTIAFIGEIGLGGELRPVPRMEKRVSTVAKLGYKKCIVPESAEKSLAGLAIEGTTIVRCKNLKEMIHSVFTTA</sequence>
<keyword evidence="2" id="KW-1185">Reference proteome</keyword>
<evidence type="ECO:0000313" key="2">
    <source>
        <dbReference type="Proteomes" id="UP000828048"/>
    </source>
</evidence>
<proteinExistence type="predicted"/>
<accession>A0ACB7ZGA1</accession>
<reference evidence="1 2" key="1">
    <citation type="journal article" date="2021" name="Hortic Res">
        <title>High-quality reference genome and annotation aids understanding of berry development for evergreen blueberry (Vaccinium darrowii).</title>
        <authorList>
            <person name="Yu J."/>
            <person name="Hulse-Kemp A.M."/>
            <person name="Babiker E."/>
            <person name="Staton M."/>
        </authorList>
    </citation>
    <scope>NUCLEOTIDE SEQUENCE [LARGE SCALE GENOMIC DNA]</scope>
    <source>
        <strain evidence="2">cv. NJ 8807/NJ 8810</strain>
        <tissue evidence="1">Young leaf</tissue>
    </source>
</reference>
<organism evidence="1 2">
    <name type="scientific">Vaccinium darrowii</name>
    <dbReference type="NCBI Taxonomy" id="229202"/>
    <lineage>
        <taxon>Eukaryota</taxon>
        <taxon>Viridiplantae</taxon>
        <taxon>Streptophyta</taxon>
        <taxon>Embryophyta</taxon>
        <taxon>Tracheophyta</taxon>
        <taxon>Spermatophyta</taxon>
        <taxon>Magnoliopsida</taxon>
        <taxon>eudicotyledons</taxon>
        <taxon>Gunneridae</taxon>
        <taxon>Pentapetalae</taxon>
        <taxon>asterids</taxon>
        <taxon>Ericales</taxon>
        <taxon>Ericaceae</taxon>
        <taxon>Vaccinioideae</taxon>
        <taxon>Vaccinieae</taxon>
        <taxon>Vaccinium</taxon>
    </lineage>
</organism>
<comment type="caution">
    <text evidence="1">The sequence shown here is derived from an EMBL/GenBank/DDBJ whole genome shotgun (WGS) entry which is preliminary data.</text>
</comment>
<dbReference type="Proteomes" id="UP000828048">
    <property type="component" value="Chromosome 9"/>
</dbReference>
<evidence type="ECO:0000313" key="1">
    <source>
        <dbReference type="EMBL" id="KAH7864991.1"/>
    </source>
</evidence>
<dbReference type="EMBL" id="CM037159">
    <property type="protein sequence ID" value="KAH7864991.1"/>
    <property type="molecule type" value="Genomic_DNA"/>
</dbReference>
<gene>
    <name evidence="1" type="ORF">Vadar_000895</name>
</gene>
<name>A0ACB7ZGA1_9ERIC</name>